<feature type="transmembrane region" description="Helical" evidence="9">
    <location>
        <begin position="962"/>
        <end position="983"/>
    </location>
</feature>
<feature type="transmembrane region" description="Helical" evidence="9">
    <location>
        <begin position="471"/>
        <end position="498"/>
    </location>
</feature>
<evidence type="ECO:0000256" key="1">
    <source>
        <dbReference type="ARBA" id="ARBA00004429"/>
    </source>
</evidence>
<sequence>MLSQYFIQRPIFAFVLAIFVMAGGLFALKNLPVERYPDIAPPRIAISATYSGADAETVEESVTQILEEQIKGLDHLLYFSSSSDSTGRSRINISFENGTDPDTAQVQVQNSINSALSRLPEDVQRQGVEVFKSLGDTHMVIGLYDESRKSSNIELSDYLLTHLESEISRVEGVGEVDVFGSQFAMRIWLDPNKLREYKLMPSDVQKAVEAQNTQVAAGGVGELPAVSEQYLNAKITSGSRLKTAEEFNAIILKASADGGFVYLKDVARVELGAENYQSYSSINGYPSAGMAISLASGANAIASSKLINETVDHIAQTLPAGYKLVYPRDNTPFVQESIKEVVKTLFEAILLVVAVMFLFLQNWRATLIPAITVPVVILGTLAVLYVLGMTINTLTLFALVLAIGLLVDDAIVVVENVERLMHEQRMTAKQASIESMHEISGALVGITLVLTAVFIPMAFFGGSTGVIYRQFSITLVTAMAISLSVALVLTPALCALILKPAGQTYRWAASFNRALHQTKSRYIQVSQLAMHNRLAALVIAGALIIVFALFYRALPTSFLPNEDQGSLSLQVTLQDNAPMSKTIEAGEAVRSYFLEHEKDNVDLVMVRYGRNRTGTGQHLAQGFIQLKPWDERSGQANSADAIRERANKYFSKAPNARINISMPPVVNGLGDTDSLTFWVRDINGQGRHFLNQKFDELENEAKHFDAFENLDKKSAPDKAKLEVHIDQKAAMASGLALTDINSTLSAALGGKYINDFIDRGRIKRVMMQSDAPYRAKPEDLQYWSVRNSNNEMVPFSSFSTTGWSGGPEIVNRFNGYSAVEMEAEKAAGVSSGQAMQQIEMLVNKVSDIDLAWSGLSFEEQKTSNQAFMLYLISIGFIFLCLAALYESWSIPAAVMAAIPLGIGGSILFSFIGGFPNDIYFQIALLTTIGLSCKNAILIIEFADAAQRRGKKAVEAAIEGASLRFRPILMTSLAFGAGVIPLIFAQGAGAVSRQEIGLSVFGGVLFGTVLVLIFIPFAFVMIRSIFKAAAVDPK</sequence>
<keyword evidence="7 9" id="KW-1133">Transmembrane helix</keyword>
<dbReference type="GO" id="GO:0042910">
    <property type="term" value="F:xenobiotic transmembrane transporter activity"/>
    <property type="evidence" value="ECO:0007669"/>
    <property type="project" value="TreeGrafter"/>
</dbReference>
<dbReference type="SUPFAM" id="SSF82866">
    <property type="entry name" value="Multidrug efflux transporter AcrB transmembrane domain"/>
    <property type="match status" value="2"/>
</dbReference>
<dbReference type="STRING" id="202951.GCA_001485025_02263"/>
<keyword evidence="5 9" id="KW-0997">Cell inner membrane</keyword>
<dbReference type="EMBL" id="SGSU01000035">
    <property type="protein sequence ID" value="RZG63768.1"/>
    <property type="molecule type" value="Genomic_DNA"/>
</dbReference>
<evidence type="ECO:0000256" key="3">
    <source>
        <dbReference type="ARBA" id="ARBA00022448"/>
    </source>
</evidence>
<dbReference type="NCBIfam" id="TIGR00915">
    <property type="entry name" value="2A0602"/>
    <property type="match status" value="1"/>
</dbReference>
<dbReference type="InterPro" id="IPR001036">
    <property type="entry name" value="Acrflvin-R"/>
</dbReference>
<dbReference type="PANTHER" id="PTHR32063">
    <property type="match status" value="1"/>
</dbReference>
<feature type="transmembrane region" description="Helical" evidence="9">
    <location>
        <begin position="341"/>
        <end position="360"/>
    </location>
</feature>
<comment type="caution">
    <text evidence="9">Lacks conserved residue(s) required for the propagation of feature annotation.</text>
</comment>
<reference evidence="10 11" key="1">
    <citation type="submission" date="2019-02" db="EMBL/GenBank/DDBJ databases">
        <title>The Batch Genome Submission of Acinetobacter spp. strains.</title>
        <authorList>
            <person name="Qin J."/>
            <person name="Hu Y."/>
            <person name="Ye H."/>
            <person name="Wei L."/>
            <person name="Feng Y."/>
            <person name="Zong Z."/>
        </authorList>
    </citation>
    <scope>NUCLEOTIDE SEQUENCE [LARGE SCALE GENOMIC DNA]</scope>
    <source>
        <strain evidence="10 11">WCHABo060081</strain>
    </source>
</reference>
<dbReference type="Gene3D" id="3.30.70.1430">
    <property type="entry name" value="Multidrug efflux transporter AcrB pore domain"/>
    <property type="match status" value="2"/>
</dbReference>
<organism evidence="10 11">
    <name type="scientific">Acinetobacter bouvetii</name>
    <dbReference type="NCBI Taxonomy" id="202951"/>
    <lineage>
        <taxon>Bacteria</taxon>
        <taxon>Pseudomonadati</taxon>
        <taxon>Pseudomonadota</taxon>
        <taxon>Gammaproteobacteria</taxon>
        <taxon>Moraxellales</taxon>
        <taxon>Moraxellaceae</taxon>
        <taxon>Acinetobacter</taxon>
    </lineage>
</organism>
<evidence type="ECO:0000256" key="9">
    <source>
        <dbReference type="RuleBase" id="RU364070"/>
    </source>
</evidence>
<feature type="transmembrane region" description="Helical" evidence="9">
    <location>
        <begin position="438"/>
        <end position="459"/>
    </location>
</feature>
<keyword evidence="6 9" id="KW-0812">Transmembrane</keyword>
<feature type="transmembrane region" description="Helical" evidence="9">
    <location>
        <begin position="534"/>
        <end position="554"/>
    </location>
</feature>
<dbReference type="InterPro" id="IPR004764">
    <property type="entry name" value="MdtF-like"/>
</dbReference>
<dbReference type="SUPFAM" id="SSF82693">
    <property type="entry name" value="Multidrug efflux transporter AcrB pore domain, PN1, PN2, PC1 and PC2 subdomains"/>
    <property type="match status" value="3"/>
</dbReference>
<accession>A0A4Q7ALB6</accession>
<feature type="transmembrane region" description="Helical" evidence="9">
    <location>
        <begin position="892"/>
        <end position="912"/>
    </location>
</feature>
<dbReference type="GO" id="GO:0015562">
    <property type="term" value="F:efflux transmembrane transporter activity"/>
    <property type="evidence" value="ECO:0007669"/>
    <property type="project" value="InterPro"/>
</dbReference>
<evidence type="ECO:0000256" key="7">
    <source>
        <dbReference type="ARBA" id="ARBA00022989"/>
    </source>
</evidence>
<protein>
    <recommendedName>
        <fullName evidence="9">Efflux pump membrane transporter</fullName>
    </recommendedName>
</protein>
<dbReference type="PANTHER" id="PTHR32063:SF32">
    <property type="entry name" value="AMINOGLYCOSIDE EFFLUX PUMP-RELATED"/>
    <property type="match status" value="1"/>
</dbReference>
<comment type="caution">
    <text evidence="10">The sequence shown here is derived from an EMBL/GenBank/DDBJ whole genome shotgun (WGS) entry which is preliminary data.</text>
</comment>
<keyword evidence="8 9" id="KW-0472">Membrane</keyword>
<feature type="transmembrane region" description="Helical" evidence="9">
    <location>
        <begin position="367"/>
        <end position="388"/>
    </location>
</feature>
<dbReference type="FunFam" id="3.30.70.1430:FF:000001">
    <property type="entry name" value="Efflux pump membrane transporter"/>
    <property type="match status" value="1"/>
</dbReference>
<evidence type="ECO:0000256" key="4">
    <source>
        <dbReference type="ARBA" id="ARBA00022475"/>
    </source>
</evidence>
<keyword evidence="4" id="KW-1003">Cell membrane</keyword>
<evidence type="ECO:0000256" key="2">
    <source>
        <dbReference type="ARBA" id="ARBA00010942"/>
    </source>
</evidence>
<proteinExistence type="inferred from homology"/>
<keyword evidence="3 9" id="KW-0813">Transport</keyword>
<dbReference type="Gene3D" id="1.20.1640.10">
    <property type="entry name" value="Multidrug efflux transporter AcrB transmembrane domain"/>
    <property type="match status" value="2"/>
</dbReference>
<dbReference type="Pfam" id="PF00873">
    <property type="entry name" value="ACR_tran"/>
    <property type="match status" value="1"/>
</dbReference>
<feature type="transmembrane region" description="Helical" evidence="9">
    <location>
        <begin position="867"/>
        <end position="885"/>
    </location>
</feature>
<evidence type="ECO:0000313" key="11">
    <source>
        <dbReference type="Proteomes" id="UP000293483"/>
    </source>
</evidence>
<feature type="transmembrane region" description="Helical" evidence="9">
    <location>
        <begin position="394"/>
        <end position="417"/>
    </location>
</feature>
<dbReference type="Proteomes" id="UP000293483">
    <property type="component" value="Unassembled WGS sequence"/>
</dbReference>
<dbReference type="PRINTS" id="PR00702">
    <property type="entry name" value="ACRIFLAVINRP"/>
</dbReference>
<feature type="transmembrane region" description="Helical" evidence="9">
    <location>
        <begin position="918"/>
        <end position="941"/>
    </location>
</feature>
<name>A0A4Q7ALB6_9GAMM</name>
<dbReference type="NCBIfam" id="NF000282">
    <property type="entry name" value="RND_permease_1"/>
    <property type="match status" value="1"/>
</dbReference>
<comment type="similarity">
    <text evidence="2 9">Belongs to the resistance-nodulation-cell division (RND) (TC 2.A.6) family.</text>
</comment>
<feature type="transmembrane region" description="Helical" evidence="9">
    <location>
        <begin position="995"/>
        <end position="1019"/>
    </location>
</feature>
<dbReference type="RefSeq" id="WP_130148850.1">
    <property type="nucleotide sequence ID" value="NZ_SGSU01000035.1"/>
</dbReference>
<dbReference type="Gene3D" id="3.30.70.1320">
    <property type="entry name" value="Multidrug efflux transporter AcrB pore domain like"/>
    <property type="match status" value="1"/>
</dbReference>
<dbReference type="FunFam" id="1.20.1640.10:FF:000001">
    <property type="entry name" value="Efflux pump membrane transporter"/>
    <property type="match status" value="1"/>
</dbReference>
<gene>
    <name evidence="10" type="ORF">EXE25_18575</name>
</gene>
<evidence type="ECO:0000313" key="10">
    <source>
        <dbReference type="EMBL" id="RZG63768.1"/>
    </source>
</evidence>
<dbReference type="GO" id="GO:0009636">
    <property type="term" value="P:response to toxic substance"/>
    <property type="evidence" value="ECO:0007669"/>
    <property type="project" value="UniProtKB-ARBA"/>
</dbReference>
<dbReference type="GO" id="GO:0005886">
    <property type="term" value="C:plasma membrane"/>
    <property type="evidence" value="ECO:0007669"/>
    <property type="project" value="UniProtKB-SubCell"/>
</dbReference>
<dbReference type="SUPFAM" id="SSF82714">
    <property type="entry name" value="Multidrug efflux transporter AcrB TolC docking domain, DN and DC subdomains"/>
    <property type="match status" value="2"/>
</dbReference>
<comment type="subcellular location">
    <subcellularLocation>
        <location evidence="1 9">Cell inner membrane</location>
        <topology evidence="1 9">Multi-pass membrane protein</topology>
    </subcellularLocation>
</comment>
<evidence type="ECO:0000256" key="6">
    <source>
        <dbReference type="ARBA" id="ARBA00022692"/>
    </source>
</evidence>
<evidence type="ECO:0000256" key="5">
    <source>
        <dbReference type="ARBA" id="ARBA00022519"/>
    </source>
</evidence>
<dbReference type="Gene3D" id="3.30.70.1440">
    <property type="entry name" value="Multidrug efflux transporter AcrB pore domain"/>
    <property type="match status" value="1"/>
</dbReference>
<evidence type="ECO:0000256" key="8">
    <source>
        <dbReference type="ARBA" id="ARBA00023136"/>
    </source>
</evidence>
<dbReference type="AlphaFoldDB" id="A0A4Q7ALB6"/>
<dbReference type="InterPro" id="IPR027463">
    <property type="entry name" value="AcrB_DN_DC_subdom"/>
</dbReference>
<dbReference type="Gene3D" id="3.30.2090.10">
    <property type="entry name" value="Multidrug efflux transporter AcrB TolC docking domain, DN and DC subdomains"/>
    <property type="match status" value="2"/>
</dbReference>